<reference evidence="1 2" key="1">
    <citation type="submission" date="2020-08" db="EMBL/GenBank/DDBJ databases">
        <title>Genome public.</title>
        <authorList>
            <person name="Liu C."/>
            <person name="Sun Q."/>
        </authorList>
    </citation>
    <scope>NUCLEOTIDE SEQUENCE [LARGE SCALE GENOMIC DNA]</scope>
    <source>
        <strain evidence="1 2">NSJ-27</strain>
    </source>
</reference>
<dbReference type="RefSeq" id="WP_069988940.1">
    <property type="nucleotide sequence ID" value="NZ_JACOQK010000001.1"/>
</dbReference>
<keyword evidence="2" id="KW-1185">Reference proteome</keyword>
<protein>
    <submittedName>
        <fullName evidence="1">Uncharacterized protein</fullName>
    </submittedName>
</protein>
<gene>
    <name evidence="1" type="ORF">H8Z77_04205</name>
</gene>
<name>A0ABR7IQ98_9CLOT</name>
<dbReference type="Proteomes" id="UP000649151">
    <property type="component" value="Unassembled WGS sequence"/>
</dbReference>
<evidence type="ECO:0000313" key="2">
    <source>
        <dbReference type="Proteomes" id="UP000649151"/>
    </source>
</evidence>
<comment type="caution">
    <text evidence="1">The sequence shown here is derived from an EMBL/GenBank/DDBJ whole genome shotgun (WGS) entry which is preliminary data.</text>
</comment>
<accession>A0ABR7IQ98</accession>
<organism evidence="1 2">
    <name type="scientific">Clostridium facile</name>
    <dbReference type="NCBI Taxonomy" id="2763035"/>
    <lineage>
        <taxon>Bacteria</taxon>
        <taxon>Bacillati</taxon>
        <taxon>Bacillota</taxon>
        <taxon>Clostridia</taxon>
        <taxon>Eubacteriales</taxon>
        <taxon>Clostridiaceae</taxon>
        <taxon>Clostridium</taxon>
    </lineage>
</organism>
<dbReference type="EMBL" id="JACOQK010000001">
    <property type="protein sequence ID" value="MBC5787229.1"/>
    <property type="molecule type" value="Genomic_DNA"/>
</dbReference>
<proteinExistence type="predicted"/>
<evidence type="ECO:0000313" key="1">
    <source>
        <dbReference type="EMBL" id="MBC5787229.1"/>
    </source>
</evidence>
<sequence>MKVKCVTKKHITDTVPCFIKPYSVPKNIDYFVTFSFGTGVDGGVEYPLFVGAEYTVYGIMVHDHIMYYLISYEEACPPDWIPSSLFQVSDCSIPYFWVFQNGFKENDEILFIISHYEIATDFCHMLGVLQGYSSDDKKFRKAMSEY</sequence>